<dbReference type="Proteomes" id="UP000809337">
    <property type="component" value="Unassembled WGS sequence"/>
</dbReference>
<dbReference type="InterPro" id="IPR009056">
    <property type="entry name" value="Cyt_c-like_dom"/>
</dbReference>
<evidence type="ECO:0000259" key="5">
    <source>
        <dbReference type="PROSITE" id="PS51007"/>
    </source>
</evidence>
<dbReference type="SUPFAM" id="SSF46626">
    <property type="entry name" value="Cytochrome c"/>
    <property type="match status" value="1"/>
</dbReference>
<keyword evidence="2 4" id="KW-0479">Metal-binding</keyword>
<gene>
    <name evidence="6" type="ORF">JQX14_03135</name>
</gene>
<reference evidence="6" key="1">
    <citation type="submission" date="2021-01" db="EMBL/GenBank/DDBJ databases">
        <title>Diatom-associated Roseobacters Show Island Model of Population Structure.</title>
        <authorList>
            <person name="Qu L."/>
            <person name="Feng X."/>
            <person name="Chen Y."/>
            <person name="Li L."/>
            <person name="Wang X."/>
            <person name="Hu Z."/>
            <person name="Wang H."/>
            <person name="Luo H."/>
        </authorList>
    </citation>
    <scope>NUCLEOTIDE SEQUENCE</scope>
    <source>
        <strain evidence="6">SM26-45</strain>
    </source>
</reference>
<dbReference type="EMBL" id="JAFBWN010000002">
    <property type="protein sequence ID" value="MBM2353516.1"/>
    <property type="molecule type" value="Genomic_DNA"/>
</dbReference>
<protein>
    <submittedName>
        <fullName evidence="6">Cytochrome c</fullName>
    </submittedName>
</protein>
<comment type="caution">
    <text evidence="6">The sequence shown here is derived from an EMBL/GenBank/DDBJ whole genome shotgun (WGS) entry which is preliminary data.</text>
</comment>
<keyword evidence="3 4" id="KW-0408">Iron</keyword>
<dbReference type="RefSeq" id="WP_231032757.1">
    <property type="nucleotide sequence ID" value="NZ_JAJNGX010000002.1"/>
</dbReference>
<feature type="domain" description="Cytochrome c" evidence="5">
    <location>
        <begin position="73"/>
        <end position="159"/>
    </location>
</feature>
<dbReference type="GO" id="GO:0009055">
    <property type="term" value="F:electron transfer activity"/>
    <property type="evidence" value="ECO:0007669"/>
    <property type="project" value="InterPro"/>
</dbReference>
<keyword evidence="1 4" id="KW-0349">Heme</keyword>
<name>A0A9Q2RT30_9RHOB</name>
<evidence type="ECO:0000313" key="6">
    <source>
        <dbReference type="EMBL" id="MBM2353516.1"/>
    </source>
</evidence>
<dbReference type="InterPro" id="IPR036909">
    <property type="entry name" value="Cyt_c-like_dom_sf"/>
</dbReference>
<dbReference type="Pfam" id="PF13442">
    <property type="entry name" value="Cytochrome_CBB3"/>
    <property type="match status" value="1"/>
</dbReference>
<dbReference type="PROSITE" id="PS51007">
    <property type="entry name" value="CYTC"/>
    <property type="match status" value="1"/>
</dbReference>
<proteinExistence type="predicted"/>
<dbReference type="GO" id="GO:0020037">
    <property type="term" value="F:heme binding"/>
    <property type="evidence" value="ECO:0007669"/>
    <property type="project" value="InterPro"/>
</dbReference>
<dbReference type="GO" id="GO:0046872">
    <property type="term" value="F:metal ion binding"/>
    <property type="evidence" value="ECO:0007669"/>
    <property type="project" value="UniProtKB-KW"/>
</dbReference>
<sequence>MKRTLLTIAATLAVSAVAVAIGGYIFVNSGIYDVSATQPHSRLMYCATHQTMEHSVGARMADNVPPSDLSAPGEIAAGGMLFAQNCITRHGAPDRERTAISKGLNPQPPNLFSATRAPDAAEDFQFVKYGVRMTGMPGFAGTKTDAEIWELVAFLNVIPGQTAADFARLTQKRPIARPDHPAGITR</sequence>
<dbReference type="AlphaFoldDB" id="A0A9Q2RT30"/>
<evidence type="ECO:0000256" key="2">
    <source>
        <dbReference type="ARBA" id="ARBA00022723"/>
    </source>
</evidence>
<evidence type="ECO:0000256" key="3">
    <source>
        <dbReference type="ARBA" id="ARBA00023004"/>
    </source>
</evidence>
<evidence type="ECO:0000256" key="4">
    <source>
        <dbReference type="PROSITE-ProRule" id="PRU00433"/>
    </source>
</evidence>
<accession>A0A9Q2RT30</accession>
<organism evidence="6 7">
    <name type="scientific">Pseudosulfitobacter pseudonitzschiae</name>
    <dbReference type="NCBI Taxonomy" id="1402135"/>
    <lineage>
        <taxon>Bacteria</taxon>
        <taxon>Pseudomonadati</taxon>
        <taxon>Pseudomonadota</taxon>
        <taxon>Alphaproteobacteria</taxon>
        <taxon>Rhodobacterales</taxon>
        <taxon>Roseobacteraceae</taxon>
        <taxon>Pseudosulfitobacter</taxon>
    </lineage>
</organism>
<dbReference type="Gene3D" id="1.10.760.10">
    <property type="entry name" value="Cytochrome c-like domain"/>
    <property type="match status" value="1"/>
</dbReference>
<evidence type="ECO:0000256" key="1">
    <source>
        <dbReference type="ARBA" id="ARBA00022617"/>
    </source>
</evidence>
<evidence type="ECO:0000313" key="7">
    <source>
        <dbReference type="Proteomes" id="UP000809337"/>
    </source>
</evidence>